<dbReference type="Proteomes" id="UP000735302">
    <property type="component" value="Unassembled WGS sequence"/>
</dbReference>
<organism evidence="16 17">
    <name type="scientific">Plakobranchus ocellatus</name>
    <dbReference type="NCBI Taxonomy" id="259542"/>
    <lineage>
        <taxon>Eukaryota</taxon>
        <taxon>Metazoa</taxon>
        <taxon>Spiralia</taxon>
        <taxon>Lophotrochozoa</taxon>
        <taxon>Mollusca</taxon>
        <taxon>Gastropoda</taxon>
        <taxon>Heterobranchia</taxon>
        <taxon>Euthyneura</taxon>
        <taxon>Panpulmonata</taxon>
        <taxon>Sacoglossa</taxon>
        <taxon>Placobranchoidea</taxon>
        <taxon>Plakobranchidae</taxon>
        <taxon>Plakobranchus</taxon>
    </lineage>
</organism>
<evidence type="ECO:0000256" key="1">
    <source>
        <dbReference type="ARBA" id="ARBA00004141"/>
    </source>
</evidence>
<dbReference type="PANTHER" id="PTHR11690">
    <property type="entry name" value="AMILORIDE-SENSITIVE SODIUM CHANNEL-RELATED"/>
    <property type="match status" value="1"/>
</dbReference>
<dbReference type="Gene3D" id="1.10.287.770">
    <property type="entry name" value="YojJ-like"/>
    <property type="match status" value="1"/>
</dbReference>
<keyword evidence="9 12" id="KW-1015">Disulfide bond</keyword>
<feature type="region of interest" description="Disordered" evidence="14">
    <location>
        <begin position="394"/>
        <end position="418"/>
    </location>
</feature>
<keyword evidence="8 15" id="KW-0472">Membrane</keyword>
<feature type="transmembrane region" description="Helical" evidence="15">
    <location>
        <begin position="69"/>
        <end position="90"/>
    </location>
</feature>
<dbReference type="GO" id="GO:0015280">
    <property type="term" value="F:ligand-gated sodium channel activity"/>
    <property type="evidence" value="ECO:0007669"/>
    <property type="project" value="TreeGrafter"/>
</dbReference>
<dbReference type="PROSITE" id="PS01209">
    <property type="entry name" value="LDLRA_1"/>
    <property type="match status" value="1"/>
</dbReference>
<evidence type="ECO:0000256" key="7">
    <source>
        <dbReference type="ARBA" id="ARBA00023065"/>
    </source>
</evidence>
<feature type="disulfide bond" evidence="12">
    <location>
        <begin position="202"/>
        <end position="214"/>
    </location>
</feature>
<dbReference type="Gene3D" id="2.60.470.10">
    <property type="entry name" value="Acid-sensing ion channels like domains"/>
    <property type="match status" value="1"/>
</dbReference>
<evidence type="ECO:0000313" key="17">
    <source>
        <dbReference type="Proteomes" id="UP000735302"/>
    </source>
</evidence>
<protein>
    <submittedName>
        <fullName evidence="16">Amiloride-sensitive sodium channel subunit gamma</fullName>
    </submittedName>
</protein>
<evidence type="ECO:0000256" key="15">
    <source>
        <dbReference type="SAM" id="Phobius"/>
    </source>
</evidence>
<dbReference type="SUPFAM" id="SSF57424">
    <property type="entry name" value="LDL receptor-like module"/>
    <property type="match status" value="3"/>
</dbReference>
<keyword evidence="5 15" id="KW-1133">Transmembrane helix</keyword>
<dbReference type="Pfam" id="PF00057">
    <property type="entry name" value="Ldl_recept_a"/>
    <property type="match status" value="3"/>
</dbReference>
<reference evidence="16 17" key="1">
    <citation type="journal article" date="2021" name="Elife">
        <title>Chloroplast acquisition without the gene transfer in kleptoplastic sea slugs, Plakobranchus ocellatus.</title>
        <authorList>
            <person name="Maeda T."/>
            <person name="Takahashi S."/>
            <person name="Yoshida T."/>
            <person name="Shimamura S."/>
            <person name="Takaki Y."/>
            <person name="Nagai Y."/>
            <person name="Toyoda A."/>
            <person name="Suzuki Y."/>
            <person name="Arimoto A."/>
            <person name="Ishii H."/>
            <person name="Satoh N."/>
            <person name="Nishiyama T."/>
            <person name="Hasebe M."/>
            <person name="Maruyama T."/>
            <person name="Minagawa J."/>
            <person name="Obokata J."/>
            <person name="Shigenobu S."/>
        </authorList>
    </citation>
    <scope>NUCLEOTIDE SEQUENCE [LARGE SCALE GENOMIC DNA]</scope>
</reference>
<dbReference type="EMBL" id="BLXT01006878">
    <property type="protein sequence ID" value="GFO34208.1"/>
    <property type="molecule type" value="Genomic_DNA"/>
</dbReference>
<keyword evidence="3 13" id="KW-0894">Sodium channel</keyword>
<dbReference type="AlphaFoldDB" id="A0AAV4CQN7"/>
<feature type="region of interest" description="Disordered" evidence="14">
    <location>
        <begin position="311"/>
        <end position="333"/>
    </location>
</feature>
<dbReference type="PROSITE" id="PS50068">
    <property type="entry name" value="LDLRA_2"/>
    <property type="match status" value="3"/>
</dbReference>
<evidence type="ECO:0000256" key="11">
    <source>
        <dbReference type="ARBA" id="ARBA00023303"/>
    </source>
</evidence>
<keyword evidence="4 13" id="KW-0812">Transmembrane</keyword>
<feature type="compositionally biased region" description="Basic and acidic residues" evidence="14">
    <location>
        <begin position="394"/>
        <end position="406"/>
    </location>
</feature>
<evidence type="ECO:0000313" key="16">
    <source>
        <dbReference type="EMBL" id="GFO34208.1"/>
    </source>
</evidence>
<dbReference type="GO" id="GO:0005886">
    <property type="term" value="C:plasma membrane"/>
    <property type="evidence" value="ECO:0007669"/>
    <property type="project" value="TreeGrafter"/>
</dbReference>
<evidence type="ECO:0000256" key="14">
    <source>
        <dbReference type="SAM" id="MobiDB-lite"/>
    </source>
</evidence>
<evidence type="ECO:0000256" key="4">
    <source>
        <dbReference type="ARBA" id="ARBA00022692"/>
    </source>
</evidence>
<keyword evidence="10 13" id="KW-0739">Sodium transport</keyword>
<feature type="disulfide bond" evidence="12">
    <location>
        <begin position="182"/>
        <end position="197"/>
    </location>
</feature>
<proteinExistence type="inferred from homology"/>
<keyword evidence="11 13" id="KW-0407">Ion channel</keyword>
<evidence type="ECO:0000256" key="6">
    <source>
        <dbReference type="ARBA" id="ARBA00023053"/>
    </source>
</evidence>
<keyword evidence="7 13" id="KW-0406">Ion transport</keyword>
<keyword evidence="6" id="KW-0915">Sodium</keyword>
<evidence type="ECO:0000256" key="3">
    <source>
        <dbReference type="ARBA" id="ARBA00022461"/>
    </source>
</evidence>
<evidence type="ECO:0000256" key="5">
    <source>
        <dbReference type="ARBA" id="ARBA00022989"/>
    </source>
</evidence>
<gene>
    <name evidence="16" type="ORF">PoB_006071300</name>
</gene>
<evidence type="ECO:0000256" key="9">
    <source>
        <dbReference type="ARBA" id="ARBA00023157"/>
    </source>
</evidence>
<dbReference type="InterPro" id="IPR002172">
    <property type="entry name" value="LDrepeatLR_classA_rpt"/>
</dbReference>
<comment type="similarity">
    <text evidence="13">Belongs to the amiloride-sensitive sodium channel (TC 1.A.6) family.</text>
</comment>
<dbReference type="CDD" id="cd00112">
    <property type="entry name" value="LDLa"/>
    <property type="match status" value="3"/>
</dbReference>
<evidence type="ECO:0000256" key="2">
    <source>
        <dbReference type="ARBA" id="ARBA00022448"/>
    </source>
</evidence>
<keyword evidence="2 13" id="KW-0813">Transport</keyword>
<keyword evidence="17" id="KW-1185">Reference proteome</keyword>
<dbReference type="InterPro" id="IPR023415">
    <property type="entry name" value="LDLR_class-A_CS"/>
</dbReference>
<dbReference type="SMART" id="SM00192">
    <property type="entry name" value="LDLa"/>
    <property type="match status" value="3"/>
</dbReference>
<evidence type="ECO:0000256" key="12">
    <source>
        <dbReference type="PROSITE-ProRule" id="PRU00124"/>
    </source>
</evidence>
<dbReference type="InterPro" id="IPR036055">
    <property type="entry name" value="LDL_receptor-like_sf"/>
</dbReference>
<dbReference type="Gene3D" id="4.10.400.10">
    <property type="entry name" value="Low-density Lipoprotein Receptor"/>
    <property type="match status" value="3"/>
</dbReference>
<dbReference type="PRINTS" id="PR01078">
    <property type="entry name" value="AMINACHANNEL"/>
</dbReference>
<name>A0AAV4CQN7_9GAST</name>
<dbReference type="InterPro" id="IPR001873">
    <property type="entry name" value="ENaC"/>
</dbReference>
<evidence type="ECO:0000256" key="8">
    <source>
        <dbReference type="ARBA" id="ARBA00023136"/>
    </source>
</evidence>
<comment type="subcellular location">
    <subcellularLocation>
        <location evidence="1">Membrane</location>
        <topology evidence="1">Multi-pass membrane protein</topology>
    </subcellularLocation>
</comment>
<feature type="disulfide bond" evidence="12">
    <location>
        <begin position="163"/>
        <end position="175"/>
    </location>
</feature>
<feature type="disulfide bond" evidence="12">
    <location>
        <begin position="170"/>
        <end position="188"/>
    </location>
</feature>
<feature type="disulfide bond" evidence="12">
    <location>
        <begin position="209"/>
        <end position="227"/>
    </location>
</feature>
<sequence length="873" mass="99727">MRVDKYPVMPAYEPSHAYRAEENRPTSAMSRKLKSTKKSIKREISAFFTETSFTALSRIYKAQSIFRRLAWATLVIAMMVWLGIQCFWLLDKYFRYPLEVKHELKASTELEFPSVTICNMNPIKKDKVSKPPFNALEKYLEPNIDDLLYLATLYNWVFEDTECKSKDFDCGNNRCIPPRFVCDGKSDCNNDMDEKDCKEYVCPEKEFKCSDHTCQPIHVRCDGNIDCPNGEDEATCMDEVLCPKNFVACPVGGRCIPTKWWCDGIPDCKGGTDELMSCNETSTSSTQATTPIDSTGGMTFNSTATEHFVPLTTADPSQPSGHATGRKKRDISGRYWPKHERKQLYYEPDKSVLRSHIRNSILKKWKSSESNMTEKEMVKALKESYANYIEEVRDRDGSQRKRENGFKQRQSRYRRETVREEEDKSEYDIDWKAILKRAGFSKWDALWLDSNASTSTFVPFRWDMLLSSFLTSFYAKRDEEWEAGVTYAYITAHLNDTVLERVGHKKRNFLASCEFNGYQCSPSNFTFTHSHKYGNCYTFNSMFDDGPPLTTRFQGPGYGLKMELFINQQVYVANLATEAGARVVIHKRGSMPFPEDNGISVMTGRSTSIGINQVKISRLPHPHGICANQGSITDYYAKYASTNYSKLSCLKSCYQNIVIDQCGCAVPFYFVPPGSVVCELMNSKVEKCVSQLYKGNADKYEQCDKLCPHPCQETQYSLTISSSVWPSLEYERFLTKKLAQTNSRYIGANINDDFTKLQIYYQDLIFTHIEQEKAYESMNLISDLGGQLGLWLGLSAITIGELCSLFFSVGRSLSSTWCGNSETSPEKEIASSRVLPTSLDDIYDDMYPEAAKYIPPDVDYFKKKLRSQETSNV</sequence>
<evidence type="ECO:0000256" key="13">
    <source>
        <dbReference type="RuleBase" id="RU000679"/>
    </source>
</evidence>
<comment type="caution">
    <text evidence="16">The sequence shown here is derived from an EMBL/GenBank/DDBJ whole genome shotgun (WGS) entry which is preliminary data.</text>
</comment>
<dbReference type="Pfam" id="PF00858">
    <property type="entry name" value="ASC"/>
    <property type="match status" value="2"/>
</dbReference>
<evidence type="ECO:0000256" key="10">
    <source>
        <dbReference type="ARBA" id="ARBA00023201"/>
    </source>
</evidence>
<dbReference type="PANTHER" id="PTHR11690:SF248">
    <property type="entry name" value="PICKPOCKET 17, ISOFORM A"/>
    <property type="match status" value="1"/>
</dbReference>
<comment type="caution">
    <text evidence="12">Lacks conserved residue(s) required for the propagation of feature annotation.</text>
</comment>
<accession>A0AAV4CQN7</accession>
<feature type="disulfide bond" evidence="12">
    <location>
        <begin position="221"/>
        <end position="236"/>
    </location>
</feature>